<dbReference type="OrthoDB" id="25064at10239"/>
<dbReference type="Proteomes" id="UP000013923">
    <property type="component" value="Genome"/>
</dbReference>
<dbReference type="SMR" id="Q58M39"/>
<accession>Q58M39</accession>
<keyword evidence="4" id="KW-1185">Reference proteome</keyword>
<evidence type="ECO:0000259" key="1">
    <source>
        <dbReference type="Pfam" id="PF00462"/>
    </source>
</evidence>
<protein>
    <submittedName>
        <fullName evidence="2">Glutaredoxin</fullName>
    </submittedName>
    <submittedName>
        <fullName evidence="3">NrdC</fullName>
    </submittedName>
</protein>
<reference evidence="2 4" key="3">
    <citation type="journal article" date="2010" name="Environ. Microbiol.">
        <title>Genomic analysis of oceanic cyanobacterial myoviruses compared with T4-like myoviruses from diverse hosts and environments.</title>
        <authorList>
            <person name="Sullivan M.B."/>
            <person name="Huang K.H."/>
            <person name="Ignacio-Espinoza J.C."/>
            <person name="Berlin A.M."/>
            <person name="Kelly L."/>
            <person name="Weigele P.R."/>
            <person name="DeFrancesco A.S."/>
            <person name="Kern S.E."/>
            <person name="Thompson L.R."/>
            <person name="Young S."/>
            <person name="Yandava C."/>
            <person name="Fu R."/>
            <person name="Krastins B."/>
            <person name="Chase M."/>
            <person name="Sarracino D."/>
            <person name="Osburne M.S."/>
            <person name="Henn M.R."/>
            <person name="Chisholm S.W."/>
        </authorList>
    </citation>
    <scope>NUCLEOTIDE SEQUENCE [LARGE SCALE GENOMIC DNA]</scope>
</reference>
<organism evidence="2 4">
    <name type="scientific">Prochlorococcus phage P-SSM2</name>
    <dbReference type="NCBI Taxonomy" id="268746"/>
    <lineage>
        <taxon>Viruses</taxon>
        <taxon>Duplodnaviria</taxon>
        <taxon>Heunggongvirae</taxon>
        <taxon>Uroviricota</taxon>
        <taxon>Caudoviricetes</taxon>
        <taxon>Pantevenvirales</taxon>
        <taxon>Kyanoviridae</taxon>
        <taxon>Salacisavirus</taxon>
        <taxon>Salacisavirus pssm2</taxon>
    </lineage>
</organism>
<dbReference type="InterPro" id="IPR011767">
    <property type="entry name" value="GLR_AS"/>
</dbReference>
<evidence type="ECO:0000313" key="4">
    <source>
        <dbReference type="Proteomes" id="UP000000991"/>
    </source>
</evidence>
<proteinExistence type="predicted"/>
<dbReference type="InterPro" id="IPR002109">
    <property type="entry name" value="Glutaredoxin"/>
</dbReference>
<dbReference type="Pfam" id="PF00462">
    <property type="entry name" value="Glutaredoxin"/>
    <property type="match status" value="1"/>
</dbReference>
<reference evidence="2 4" key="1">
    <citation type="journal article" date="2005" name="PLoS Biol.">
        <title>Three Prochlorococcus cyanophage genomes: signature features and ecological interpretations.</title>
        <authorList>
            <person name="Sullivan M.B."/>
            <person name="Coleman M.L."/>
            <person name="Weigele P."/>
            <person name="Rohwer F."/>
            <person name="Chisholm S.W."/>
        </authorList>
    </citation>
    <scope>NUCLEOTIDE SEQUENCE</scope>
</reference>
<dbReference type="PROSITE" id="PS00195">
    <property type="entry name" value="GLUTAREDOXIN_1"/>
    <property type="match status" value="1"/>
</dbReference>
<dbReference type="KEGG" id="vg:3294343"/>
<dbReference type="EMBL" id="AY939844">
    <property type="protein sequence ID" value="AAX44693.1"/>
    <property type="molecule type" value="Genomic_DNA"/>
</dbReference>
<gene>
    <name evidence="2" type="primary">nrdC</name>
    <name evidence="3" type="ORF">PCMG_00316</name>
    <name evidence="2" type="ORF">PSSM2_315.5</name>
</gene>
<sequence>MNFTIYSREGCPYCDKVKEVMRLTKLEHVVYNLEDDFTREDFYAEFGQGSTFPQVVCDDTGERQKVGGCTETVKFLRENKIV</sequence>
<dbReference type="SUPFAM" id="SSF52833">
    <property type="entry name" value="Thioredoxin-like"/>
    <property type="match status" value="1"/>
</dbReference>
<dbReference type="GeneID" id="3294343"/>
<evidence type="ECO:0000313" key="3">
    <source>
        <dbReference type="EMBL" id="ACY76191.1"/>
    </source>
</evidence>
<organismHost>
    <name type="scientific">Prochlorococcus</name>
    <dbReference type="NCBI Taxonomy" id="1218"/>
</organismHost>
<evidence type="ECO:0000313" key="5">
    <source>
        <dbReference type="Proteomes" id="UP000013923"/>
    </source>
</evidence>
<dbReference type="InterPro" id="IPR036249">
    <property type="entry name" value="Thioredoxin-like_sf"/>
</dbReference>
<dbReference type="EMBL" id="GU071092">
    <property type="protein sequence ID" value="ACY76191.1"/>
    <property type="molecule type" value="Genomic_DNA"/>
</dbReference>
<dbReference type="Gene3D" id="3.40.30.10">
    <property type="entry name" value="Glutaredoxin"/>
    <property type="match status" value="1"/>
</dbReference>
<reference evidence="3 5" key="2">
    <citation type="submission" date="2009-10" db="EMBL/GenBank/DDBJ databases">
        <title>The Genome Sequence of Prochlorococcus phage P-SSM2.</title>
        <authorList>
            <consortium name="The Broad Institute Genome Sequencing Platform"/>
            <person name="Henn M.R."/>
            <person name="Sullivan M.S."/>
            <person name="Osburne M.S."/>
            <person name="Levin J."/>
            <person name="Malboeuf C."/>
            <person name="Casali M."/>
            <person name="Russ C."/>
            <person name="Lennon N."/>
            <person name="Chapman S.B."/>
            <person name="Erlich R."/>
            <person name="Young S.K."/>
            <person name="Koehrsen M."/>
            <person name="Yandava C."/>
            <person name="Zeng Q."/>
            <person name="Alvarado L."/>
            <person name="Anderson S."/>
            <person name="Berlin A."/>
            <person name="Borenstein D."/>
            <person name="Chen Z."/>
            <person name="Engels R."/>
            <person name="Freedman E."/>
            <person name="Gellesch M."/>
            <person name="Goldberg J."/>
            <person name="Green L."/>
            <person name="Griggs A."/>
            <person name="Gujja S."/>
            <person name="Heilman E.R."/>
            <person name="Heiman D."/>
            <person name="Hepburn T."/>
            <person name="Howarth C."/>
            <person name="Jen D."/>
            <person name="Larson L."/>
            <person name="Lewis B."/>
            <person name="Mehta T."/>
            <person name="Park D."/>
            <person name="Pearson M."/>
            <person name="Richards J."/>
            <person name="Rizzolo K."/>
            <person name="Roberts A."/>
            <person name="Ryan E."/>
            <person name="Saif S."/>
            <person name="Shea T."/>
            <person name="Shenoy N."/>
            <person name="Sisk P."/>
            <person name="Stolte C."/>
            <person name="Sykes S."/>
            <person name="Walk T."/>
            <person name="White J."/>
            <person name="Yu Q."/>
            <person name="Coleman M.L."/>
            <person name="Huang K.H."/>
            <person name="Weigele P.R."/>
            <person name="DeFrancesco A.S."/>
            <person name="Kern S.E."/>
            <person name="Thompson L.R."/>
            <person name="Fu R."/>
            <person name="Hombeck B."/>
            <person name="Chisholm S.W."/>
            <person name="Haas B."/>
            <person name="Nusbaum C."/>
            <person name="Birren B."/>
        </authorList>
    </citation>
    <scope>NUCLEOTIDE SEQUENCE [LARGE SCALE GENOMIC DNA]</scope>
    <source>
        <strain evidence="3">P-SSM2</strain>
    </source>
</reference>
<feature type="domain" description="Glutaredoxin" evidence="1">
    <location>
        <begin position="4"/>
        <end position="59"/>
    </location>
</feature>
<name>Q58M39_BPPRM</name>
<dbReference type="RefSeq" id="YP_214547.1">
    <property type="nucleotide sequence ID" value="NC_006883.2"/>
</dbReference>
<dbReference type="Proteomes" id="UP000000991">
    <property type="component" value="Segment"/>
</dbReference>
<dbReference type="PROSITE" id="PS51354">
    <property type="entry name" value="GLUTAREDOXIN_2"/>
    <property type="match status" value="1"/>
</dbReference>
<evidence type="ECO:0000313" key="2">
    <source>
        <dbReference type="EMBL" id="AAX44693.1"/>
    </source>
</evidence>